<organism evidence="3 4">
    <name type="scientific">Actinomadura rubteroloni</name>
    <dbReference type="NCBI Taxonomy" id="1926885"/>
    <lineage>
        <taxon>Bacteria</taxon>
        <taxon>Bacillati</taxon>
        <taxon>Actinomycetota</taxon>
        <taxon>Actinomycetes</taxon>
        <taxon>Streptosporangiales</taxon>
        <taxon>Thermomonosporaceae</taxon>
        <taxon>Actinomadura</taxon>
    </lineage>
</organism>
<dbReference type="EMBL" id="MTBP01000001">
    <property type="protein sequence ID" value="POM25640.1"/>
    <property type="molecule type" value="Genomic_DNA"/>
</dbReference>
<keyword evidence="4" id="KW-1185">Reference proteome</keyword>
<name>A0A2P4UKQ5_9ACTN</name>
<dbReference type="Proteomes" id="UP000242367">
    <property type="component" value="Unassembled WGS sequence"/>
</dbReference>
<feature type="region of interest" description="Disordered" evidence="1">
    <location>
        <begin position="130"/>
        <end position="149"/>
    </location>
</feature>
<protein>
    <recommendedName>
        <fullName evidence="5">Lipoprotein</fullName>
    </recommendedName>
</protein>
<keyword evidence="2" id="KW-0732">Signal</keyword>
<proteinExistence type="predicted"/>
<evidence type="ECO:0000313" key="3">
    <source>
        <dbReference type="EMBL" id="POM25640.1"/>
    </source>
</evidence>
<gene>
    <name evidence="3" type="ORF">BTM25_00220</name>
</gene>
<evidence type="ECO:0000256" key="2">
    <source>
        <dbReference type="SAM" id="SignalP"/>
    </source>
</evidence>
<accession>A0A2P4UKQ5</accession>
<evidence type="ECO:0000313" key="4">
    <source>
        <dbReference type="Proteomes" id="UP000242367"/>
    </source>
</evidence>
<dbReference type="PROSITE" id="PS51257">
    <property type="entry name" value="PROKAR_LIPOPROTEIN"/>
    <property type="match status" value="1"/>
</dbReference>
<evidence type="ECO:0008006" key="5">
    <source>
        <dbReference type="Google" id="ProtNLM"/>
    </source>
</evidence>
<sequence length="178" mass="19007" precursor="true">MTGAPNRGRQRVRRAYLLSVSVLAVALAASACGGSGGKPAAARTTDRNAAMLAYSRCMRENGVSDFPDPVNGQLQIPLKGEGALAFNSPQMKTAREACKSLLPAGLDAGRTVSSQDQERAIQFSRCMRRNGVPNMPDPGPDGRLQINPEQSGIDFTSEQFQEASRACRKTRPTGFPVP</sequence>
<evidence type="ECO:0000256" key="1">
    <source>
        <dbReference type="SAM" id="MobiDB-lite"/>
    </source>
</evidence>
<reference evidence="3 4" key="1">
    <citation type="journal article" date="2017" name="Chemistry">
        <title>Isolation, Biosynthesis and Chemical Modifications of Rubterolones A-F: Rare Tropolone Alkaloids from Actinomadura sp. 5-2.</title>
        <authorList>
            <person name="Guo H."/>
            <person name="Benndorf R."/>
            <person name="Leichnitz D."/>
            <person name="Klassen J.L."/>
            <person name="Vollmers J."/>
            <person name="Gorls H."/>
            <person name="Steinacker M."/>
            <person name="Weigel C."/>
            <person name="Dahse H.M."/>
            <person name="Kaster A.K."/>
            <person name="de Beer Z.W."/>
            <person name="Poulsen M."/>
            <person name="Beemelmanns C."/>
        </authorList>
    </citation>
    <scope>NUCLEOTIDE SEQUENCE [LARGE SCALE GENOMIC DNA]</scope>
    <source>
        <strain evidence="3 4">5-2</strain>
    </source>
</reference>
<dbReference type="AlphaFoldDB" id="A0A2P4UKQ5"/>
<feature type="signal peptide" evidence="2">
    <location>
        <begin position="1"/>
        <end position="31"/>
    </location>
</feature>
<comment type="caution">
    <text evidence="3">The sequence shown here is derived from an EMBL/GenBank/DDBJ whole genome shotgun (WGS) entry which is preliminary data.</text>
</comment>
<feature type="chain" id="PRO_5039376422" description="Lipoprotein" evidence="2">
    <location>
        <begin position="32"/>
        <end position="178"/>
    </location>
</feature>